<dbReference type="Proteomes" id="UP000533476">
    <property type="component" value="Unassembled WGS sequence"/>
</dbReference>
<gene>
    <name evidence="7" type="ORF">HIJ39_03935</name>
</gene>
<proteinExistence type="inferred from homology"/>
<keyword evidence="3 6" id="KW-0812">Transmembrane</keyword>
<feature type="transmembrane region" description="Helical" evidence="6">
    <location>
        <begin position="40"/>
        <end position="70"/>
    </location>
</feature>
<evidence type="ECO:0000256" key="6">
    <source>
        <dbReference type="RuleBase" id="RU363041"/>
    </source>
</evidence>
<dbReference type="InterPro" id="IPR002781">
    <property type="entry name" value="TM_pro_TauE-like"/>
</dbReference>
<dbReference type="RefSeq" id="WP_169096927.1">
    <property type="nucleotide sequence ID" value="NZ_JABBVZ010000008.1"/>
</dbReference>
<feature type="transmembrane region" description="Helical" evidence="6">
    <location>
        <begin position="136"/>
        <end position="157"/>
    </location>
</feature>
<evidence type="ECO:0000256" key="2">
    <source>
        <dbReference type="ARBA" id="ARBA00009142"/>
    </source>
</evidence>
<evidence type="ECO:0000256" key="5">
    <source>
        <dbReference type="ARBA" id="ARBA00023136"/>
    </source>
</evidence>
<evidence type="ECO:0000256" key="4">
    <source>
        <dbReference type="ARBA" id="ARBA00022989"/>
    </source>
</evidence>
<keyword evidence="8" id="KW-1185">Reference proteome</keyword>
<feature type="transmembrane region" description="Helical" evidence="6">
    <location>
        <begin position="107"/>
        <end position="130"/>
    </location>
</feature>
<keyword evidence="6" id="KW-1003">Cell membrane</keyword>
<organism evidence="7 8">
    <name type="scientific">Sulfobacillus harzensis</name>
    <dbReference type="NCBI Taxonomy" id="2729629"/>
    <lineage>
        <taxon>Bacteria</taxon>
        <taxon>Bacillati</taxon>
        <taxon>Bacillota</taxon>
        <taxon>Clostridia</taxon>
        <taxon>Eubacteriales</taxon>
        <taxon>Clostridiales Family XVII. Incertae Sedis</taxon>
        <taxon>Sulfobacillus</taxon>
    </lineage>
</organism>
<keyword evidence="4 6" id="KW-1133">Transmembrane helix</keyword>
<evidence type="ECO:0000256" key="1">
    <source>
        <dbReference type="ARBA" id="ARBA00004141"/>
    </source>
</evidence>
<comment type="subcellular location">
    <subcellularLocation>
        <location evidence="6">Cell membrane</location>
        <topology evidence="6">Multi-pass membrane protein</topology>
    </subcellularLocation>
    <subcellularLocation>
        <location evidence="1">Membrane</location>
        <topology evidence="1">Multi-pass membrane protein</topology>
    </subcellularLocation>
</comment>
<evidence type="ECO:0000313" key="8">
    <source>
        <dbReference type="Proteomes" id="UP000533476"/>
    </source>
</evidence>
<comment type="similarity">
    <text evidence="2 6">Belongs to the 4-toluene sulfonate uptake permease (TSUP) (TC 2.A.102) family.</text>
</comment>
<dbReference type="AlphaFoldDB" id="A0A7Y0L1T6"/>
<protein>
    <recommendedName>
        <fullName evidence="6">Probable membrane transporter protein</fullName>
    </recommendedName>
</protein>
<feature type="transmembrane region" description="Helical" evidence="6">
    <location>
        <begin position="12"/>
        <end position="28"/>
    </location>
</feature>
<dbReference type="InterPro" id="IPR051598">
    <property type="entry name" value="TSUP/Inactive_protease-like"/>
</dbReference>
<sequence length="286" mass="29929">MIGKLWVPRRLLIGGLILLGLDLGLWVGPHLGLLAHVDSLLFLLALGVAALATGAGLGGAVLMVPVLLFLRHLGIIDWPPTEISTLAAMAAALAAGNGARIQRKKGLVLGGLAWKMGIVGATTAVVMAIWSSRWTPSPIVSLDAFMALTAVLCLWAAPHPREGRSVTAAIPERRILAATMLVAASSGVTGMPGSYLLIPLLLWVSPLPYRQVAATTLQAIFIIALATFLMKVHQGFLSPSHALPLGLGSLIGSMAGARWAQRSSPRTLRLLATLTILLGSATSLFF</sequence>
<keyword evidence="5 6" id="KW-0472">Membrane</keyword>
<feature type="transmembrane region" description="Helical" evidence="6">
    <location>
        <begin position="178"/>
        <end position="203"/>
    </location>
</feature>
<accession>A0A7Y0L1T6</accession>
<evidence type="ECO:0000256" key="3">
    <source>
        <dbReference type="ARBA" id="ARBA00022692"/>
    </source>
</evidence>
<feature type="transmembrane region" description="Helical" evidence="6">
    <location>
        <begin position="267"/>
        <end position="285"/>
    </location>
</feature>
<evidence type="ECO:0000313" key="7">
    <source>
        <dbReference type="EMBL" id="NMP21508.1"/>
    </source>
</evidence>
<comment type="caution">
    <text evidence="7">The sequence shown here is derived from an EMBL/GenBank/DDBJ whole genome shotgun (WGS) entry which is preliminary data.</text>
</comment>
<name>A0A7Y0L1T6_9FIRM</name>
<dbReference type="EMBL" id="JABBVZ010000008">
    <property type="protein sequence ID" value="NMP21508.1"/>
    <property type="molecule type" value="Genomic_DNA"/>
</dbReference>
<dbReference type="PANTHER" id="PTHR43701:SF2">
    <property type="entry name" value="MEMBRANE TRANSPORTER PROTEIN YJNA-RELATED"/>
    <property type="match status" value="1"/>
</dbReference>
<feature type="transmembrane region" description="Helical" evidence="6">
    <location>
        <begin position="209"/>
        <end position="230"/>
    </location>
</feature>
<reference evidence="7 8" key="1">
    <citation type="submission" date="2020-04" db="EMBL/GenBank/DDBJ databases">
        <authorList>
            <person name="Zhang R."/>
            <person name="Schippers A."/>
        </authorList>
    </citation>
    <scope>NUCLEOTIDE SEQUENCE [LARGE SCALE GENOMIC DNA]</scope>
    <source>
        <strain evidence="7 8">DSM 109850</strain>
    </source>
</reference>
<dbReference type="GO" id="GO:0005886">
    <property type="term" value="C:plasma membrane"/>
    <property type="evidence" value="ECO:0007669"/>
    <property type="project" value="UniProtKB-SubCell"/>
</dbReference>
<dbReference type="PANTHER" id="PTHR43701">
    <property type="entry name" value="MEMBRANE TRANSPORTER PROTEIN MJ0441-RELATED"/>
    <property type="match status" value="1"/>
</dbReference>
<dbReference type="Pfam" id="PF01925">
    <property type="entry name" value="TauE"/>
    <property type="match status" value="1"/>
</dbReference>